<comment type="caution">
    <text evidence="3">The sequence shown here is derived from an EMBL/GenBank/DDBJ whole genome shotgun (WGS) entry which is preliminary data.</text>
</comment>
<keyword evidence="2" id="KW-0732">Signal</keyword>
<evidence type="ECO:0000256" key="2">
    <source>
        <dbReference type="SAM" id="SignalP"/>
    </source>
</evidence>
<evidence type="ECO:0000256" key="1">
    <source>
        <dbReference type="SAM" id="MobiDB-lite"/>
    </source>
</evidence>
<sequence length="213" mass="23705">MLTLLTSLNGCFYLSVNLMTLVAGRATCKLMCISLHRPPSDSPLLFGGGLQREHAINHTIVSGCCRACLLPTGVKPTELRGEADRQREAWYCNHIYEILLTGPTRPDEGLEQTRARWTISNPGEVEVTPLLTLSAPRGHTLFRRTQTRTLMDGRSGRFPRFNFTREIVIHPLGEAEGGPGPRRRSRLIFSQNPGCDEEAESSAALAELHRELE</sequence>
<evidence type="ECO:0000313" key="3">
    <source>
        <dbReference type="EMBL" id="CAB1450883.1"/>
    </source>
</evidence>
<protein>
    <submittedName>
        <fullName evidence="3">Uncharacterized protein</fullName>
    </submittedName>
</protein>
<proteinExistence type="predicted"/>
<name>A0A9N7Z068_PLEPL</name>
<gene>
    <name evidence="3" type="ORF">PLEPLA_LOCUS38575</name>
</gene>
<organism evidence="3 4">
    <name type="scientific">Pleuronectes platessa</name>
    <name type="common">European plaice</name>
    <dbReference type="NCBI Taxonomy" id="8262"/>
    <lineage>
        <taxon>Eukaryota</taxon>
        <taxon>Metazoa</taxon>
        <taxon>Chordata</taxon>
        <taxon>Craniata</taxon>
        <taxon>Vertebrata</taxon>
        <taxon>Euteleostomi</taxon>
        <taxon>Actinopterygii</taxon>
        <taxon>Neopterygii</taxon>
        <taxon>Teleostei</taxon>
        <taxon>Neoteleostei</taxon>
        <taxon>Acanthomorphata</taxon>
        <taxon>Carangaria</taxon>
        <taxon>Pleuronectiformes</taxon>
        <taxon>Pleuronectoidei</taxon>
        <taxon>Pleuronectidae</taxon>
        <taxon>Pleuronectes</taxon>
    </lineage>
</organism>
<evidence type="ECO:0000313" key="4">
    <source>
        <dbReference type="Proteomes" id="UP001153269"/>
    </source>
</evidence>
<dbReference type="AlphaFoldDB" id="A0A9N7Z068"/>
<dbReference type="Proteomes" id="UP001153269">
    <property type="component" value="Unassembled WGS sequence"/>
</dbReference>
<feature type="region of interest" description="Disordered" evidence="1">
    <location>
        <begin position="172"/>
        <end position="213"/>
    </location>
</feature>
<feature type="chain" id="PRO_5040205853" evidence="2">
    <location>
        <begin position="27"/>
        <end position="213"/>
    </location>
</feature>
<feature type="signal peptide" evidence="2">
    <location>
        <begin position="1"/>
        <end position="26"/>
    </location>
</feature>
<reference evidence="3" key="1">
    <citation type="submission" date="2020-03" db="EMBL/GenBank/DDBJ databases">
        <authorList>
            <person name="Weist P."/>
        </authorList>
    </citation>
    <scope>NUCLEOTIDE SEQUENCE</scope>
</reference>
<dbReference type="EMBL" id="CADEAL010004069">
    <property type="protein sequence ID" value="CAB1450883.1"/>
    <property type="molecule type" value="Genomic_DNA"/>
</dbReference>
<keyword evidence="4" id="KW-1185">Reference proteome</keyword>
<accession>A0A9N7Z068</accession>